<evidence type="ECO:0000256" key="7">
    <source>
        <dbReference type="ARBA" id="ARBA00022702"/>
    </source>
</evidence>
<dbReference type="Pfam" id="PF08035">
    <property type="entry name" value="Op_neuropeptide"/>
    <property type="match status" value="1"/>
</dbReference>
<dbReference type="SMART" id="SM01363">
    <property type="entry name" value="ACTH_domain"/>
    <property type="match status" value="2"/>
</dbReference>
<evidence type="ECO:0000256" key="5">
    <source>
        <dbReference type="ARBA" id="ARBA00022525"/>
    </source>
</evidence>
<evidence type="ECO:0000256" key="8">
    <source>
        <dbReference type="ARBA" id="ARBA00022729"/>
    </source>
</evidence>
<dbReference type="InterPro" id="IPR013531">
    <property type="entry name" value="Mcrtin_ACTH_cent"/>
</dbReference>
<keyword evidence="9" id="KW-0257">Endorphin</keyword>
<organism evidence="14 15">
    <name type="scientific">Scleropages formosus</name>
    <name type="common">Asian bonytongue</name>
    <name type="synonym">Osteoglossum formosum</name>
    <dbReference type="NCBI Taxonomy" id="113540"/>
    <lineage>
        <taxon>Eukaryota</taxon>
        <taxon>Metazoa</taxon>
        <taxon>Chordata</taxon>
        <taxon>Craniata</taxon>
        <taxon>Vertebrata</taxon>
        <taxon>Euteleostomi</taxon>
        <taxon>Actinopterygii</taxon>
        <taxon>Neopterygii</taxon>
        <taxon>Teleostei</taxon>
        <taxon>Osteoglossocephala</taxon>
        <taxon>Osteoglossomorpha</taxon>
        <taxon>Osteoglossiformes</taxon>
        <taxon>Osteoglossidae</taxon>
        <taxon>Scleropages</taxon>
    </lineage>
</organism>
<reference evidence="14" key="2">
    <citation type="submission" date="2025-08" db="UniProtKB">
        <authorList>
            <consortium name="Ensembl"/>
        </authorList>
    </citation>
    <scope>IDENTIFICATION</scope>
</reference>
<dbReference type="GO" id="GO:0032400">
    <property type="term" value="P:melanosome localization"/>
    <property type="evidence" value="ECO:0007669"/>
    <property type="project" value="Ensembl"/>
</dbReference>
<comment type="function">
    <text evidence="1">Stimulates the adrenal glands to release cortisol.</text>
</comment>
<evidence type="ECO:0000259" key="13">
    <source>
        <dbReference type="SMART" id="SM01365"/>
    </source>
</evidence>
<dbReference type="GO" id="GO:0033555">
    <property type="term" value="P:multicellular organismal response to stress"/>
    <property type="evidence" value="ECO:0007669"/>
    <property type="project" value="Ensembl"/>
</dbReference>
<dbReference type="GO" id="GO:0005184">
    <property type="term" value="F:neuropeptide hormone activity"/>
    <property type="evidence" value="ECO:0007669"/>
    <property type="project" value="Ensembl"/>
</dbReference>
<comment type="function">
    <text evidence="2">Endogenous opiate.</text>
</comment>
<dbReference type="GO" id="GO:0007218">
    <property type="term" value="P:neuropeptide signaling pathway"/>
    <property type="evidence" value="ECO:0007669"/>
    <property type="project" value="UniProtKB-KW"/>
</dbReference>
<dbReference type="Ensembl" id="ENSSFOT00015071483.1">
    <property type="protein sequence ID" value="ENSSFOP00015074791.1"/>
    <property type="gene ID" value="ENSSFOG00015017610.2"/>
</dbReference>
<keyword evidence="7" id="KW-0372">Hormone</keyword>
<dbReference type="GO" id="GO:1902036">
    <property type="term" value="P:regulation of hematopoietic stem cell differentiation"/>
    <property type="evidence" value="ECO:0007669"/>
    <property type="project" value="Ensembl"/>
</dbReference>
<reference evidence="14 15" key="1">
    <citation type="submission" date="2019-04" db="EMBL/GenBank/DDBJ databases">
        <authorList>
            <consortium name="Wellcome Sanger Institute Data Sharing"/>
        </authorList>
    </citation>
    <scope>NUCLEOTIDE SEQUENCE [LARGE SCALE GENOMIC DNA]</scope>
</reference>
<proteinExistence type="inferred from homology"/>
<feature type="domain" description="Pro-opiomelanocortin N-terminal" evidence="12">
    <location>
        <begin position="27"/>
        <end position="71"/>
    </location>
</feature>
<evidence type="ECO:0000256" key="2">
    <source>
        <dbReference type="ARBA" id="ARBA00003192"/>
    </source>
</evidence>
<keyword evidence="15" id="KW-1185">Reference proteome</keyword>
<feature type="domain" description="Pro-opiomelanocortin/corticotropin ACTH central region" evidence="11">
    <location>
        <begin position="111"/>
        <end position="149"/>
    </location>
</feature>
<sequence length="238" mass="26544">TVRQMLVPAWALALVMLCVGCPKANGQCWEHARCQDLSSEENILDCIQQCKSDLTAESPVYPGIGHLQPPSGSDSPLDSHYGHAFGTLALPVEGVPPEDRAEGSQHLDKRSYSMEHFRWGKPVGRKRRPIKVFAGTAEEDSTEAYPTEVRRGLGSDLDYPVGETELAGDHPQSSLQEKKNQRYKMGHFRWNAPPAPTTKRYGGFMKSWGDRDQKPLLTLFRNVINKDGQQKKNSADVQ</sequence>
<dbReference type="Pfam" id="PF00976">
    <property type="entry name" value="ACTH_domain"/>
    <property type="match status" value="2"/>
</dbReference>
<dbReference type="Proteomes" id="UP000694397">
    <property type="component" value="Chromosome 15"/>
</dbReference>
<feature type="domain" description="Opiodes neuropeptide" evidence="13">
    <location>
        <begin position="201"/>
        <end position="231"/>
    </location>
</feature>
<dbReference type="SMART" id="SM01364">
    <property type="entry name" value="NPP"/>
    <property type="match status" value="1"/>
</dbReference>
<feature type="signal peptide" evidence="10">
    <location>
        <begin position="1"/>
        <end position="26"/>
    </location>
</feature>
<dbReference type="PANTHER" id="PTHR11416:SF7">
    <property type="entry name" value="PRO-OPIOMELANOCORTIN"/>
    <property type="match status" value="1"/>
</dbReference>
<evidence type="ECO:0000259" key="11">
    <source>
        <dbReference type="SMART" id="SM01363"/>
    </source>
</evidence>
<dbReference type="SMART" id="SM01365">
    <property type="entry name" value="Op_neuropeptide"/>
    <property type="match status" value="1"/>
</dbReference>
<evidence type="ECO:0000313" key="15">
    <source>
        <dbReference type="Proteomes" id="UP000694397"/>
    </source>
</evidence>
<feature type="chain" id="PRO_5034755821" evidence="10">
    <location>
        <begin position="27"/>
        <end position="238"/>
    </location>
</feature>
<dbReference type="InterPro" id="IPR001941">
    <property type="entry name" value="PMOC"/>
</dbReference>
<feature type="domain" description="Pro-opiomelanocortin/corticotropin ACTH central region" evidence="11">
    <location>
        <begin position="182"/>
        <end position="220"/>
    </location>
</feature>
<evidence type="ECO:0000256" key="10">
    <source>
        <dbReference type="SAM" id="SignalP"/>
    </source>
</evidence>
<keyword evidence="5" id="KW-0964">Secreted</keyword>
<dbReference type="PANTHER" id="PTHR11416">
    <property type="entry name" value="PRO-OPIOMELANOCORTIN"/>
    <property type="match status" value="1"/>
</dbReference>
<dbReference type="GO" id="GO:0005576">
    <property type="term" value="C:extracellular region"/>
    <property type="evidence" value="ECO:0007669"/>
    <property type="project" value="UniProtKB-SubCell"/>
</dbReference>
<protein>
    <submittedName>
        <fullName evidence="14">Proopiomelanocortin a</fullName>
    </submittedName>
</protein>
<evidence type="ECO:0000313" key="14">
    <source>
        <dbReference type="Ensembl" id="ENSSFOP00015074791.1"/>
    </source>
</evidence>
<dbReference type="InterPro" id="IPR050878">
    <property type="entry name" value="POMC-derived_peptides"/>
</dbReference>
<dbReference type="OrthoDB" id="8962839at2759"/>
<dbReference type="Pfam" id="PF08384">
    <property type="entry name" value="NPP"/>
    <property type="match status" value="1"/>
</dbReference>
<evidence type="ECO:0000256" key="4">
    <source>
        <dbReference type="ARBA" id="ARBA00005832"/>
    </source>
</evidence>
<evidence type="ECO:0000259" key="12">
    <source>
        <dbReference type="SMART" id="SM01364"/>
    </source>
</evidence>
<dbReference type="GeneTree" id="ENSGT00390000016811"/>
<evidence type="ECO:0000256" key="9">
    <source>
        <dbReference type="ARBA" id="ARBA00023205"/>
    </source>
</evidence>
<dbReference type="AlphaFoldDB" id="A0A8C9WGH6"/>
<name>A0A8C9WGH6_SCLFO</name>
<evidence type="ECO:0000256" key="1">
    <source>
        <dbReference type="ARBA" id="ARBA00002965"/>
    </source>
</evidence>
<gene>
    <name evidence="14" type="primary">POMC</name>
    <name evidence="14" type="synonym">pomca</name>
</gene>
<comment type="similarity">
    <text evidence="4">Belongs to the POMC family.</text>
</comment>
<accession>A0A8C9WGH6</accession>
<dbReference type="InterPro" id="IPR013532">
    <property type="entry name" value="Opioid_neuropept"/>
</dbReference>
<keyword evidence="6" id="KW-0165">Cleavage on pair of basic residues</keyword>
<evidence type="ECO:0000256" key="3">
    <source>
        <dbReference type="ARBA" id="ARBA00004613"/>
    </source>
</evidence>
<keyword evidence="8 10" id="KW-0732">Signal</keyword>
<dbReference type="InterPro" id="IPR013593">
    <property type="entry name" value="Melanocortin_N"/>
</dbReference>
<evidence type="ECO:0000256" key="6">
    <source>
        <dbReference type="ARBA" id="ARBA00022685"/>
    </source>
</evidence>
<reference evidence="14" key="3">
    <citation type="submission" date="2025-09" db="UniProtKB">
        <authorList>
            <consortium name="Ensembl"/>
        </authorList>
    </citation>
    <scope>IDENTIFICATION</scope>
</reference>
<comment type="subcellular location">
    <subcellularLocation>
        <location evidence="3">Secreted</location>
    </subcellularLocation>
</comment>
<dbReference type="PRINTS" id="PR00383">
    <property type="entry name" value="MELANOCORTIN"/>
</dbReference>